<organism evidence="2 3">
    <name type="scientific">Paenibacillus amylolyticus</name>
    <dbReference type="NCBI Taxonomy" id="1451"/>
    <lineage>
        <taxon>Bacteria</taxon>
        <taxon>Bacillati</taxon>
        <taxon>Bacillota</taxon>
        <taxon>Bacilli</taxon>
        <taxon>Bacillales</taxon>
        <taxon>Paenibacillaceae</taxon>
        <taxon>Paenibacillus</taxon>
    </lineage>
</organism>
<dbReference type="Gene3D" id="3.30.200.150">
    <property type="match status" value="1"/>
</dbReference>
<dbReference type="RefSeq" id="WP_056690610.1">
    <property type="nucleotide sequence ID" value="NZ_JAVDTR010000001.1"/>
</dbReference>
<feature type="domain" description="Aminoglycoside phosphotransferase" evidence="1">
    <location>
        <begin position="23"/>
        <end position="214"/>
    </location>
</feature>
<dbReference type="InterPro" id="IPR011009">
    <property type="entry name" value="Kinase-like_dom_sf"/>
</dbReference>
<reference evidence="2" key="1">
    <citation type="submission" date="2023-07" db="EMBL/GenBank/DDBJ databases">
        <title>Sorghum-associated microbial communities from plants grown in Nebraska, USA.</title>
        <authorList>
            <person name="Schachtman D."/>
        </authorList>
    </citation>
    <scope>NUCLEOTIDE SEQUENCE</scope>
    <source>
        <strain evidence="2">BE80</strain>
    </source>
</reference>
<gene>
    <name evidence="2" type="ORF">J2W91_000149</name>
</gene>
<protein>
    <recommendedName>
        <fullName evidence="1">Aminoglycoside phosphotransferase domain-containing protein</fullName>
    </recommendedName>
</protein>
<dbReference type="Pfam" id="PF01636">
    <property type="entry name" value="APH"/>
    <property type="match status" value="1"/>
</dbReference>
<dbReference type="Proteomes" id="UP001254832">
    <property type="component" value="Unassembled WGS sequence"/>
</dbReference>
<dbReference type="SUPFAM" id="SSF56112">
    <property type="entry name" value="Protein kinase-like (PK-like)"/>
    <property type="match status" value="1"/>
</dbReference>
<dbReference type="EMBL" id="JAVDTR010000001">
    <property type="protein sequence ID" value="MDR6721701.1"/>
    <property type="molecule type" value="Genomic_DNA"/>
</dbReference>
<evidence type="ECO:0000259" key="1">
    <source>
        <dbReference type="Pfam" id="PF01636"/>
    </source>
</evidence>
<evidence type="ECO:0000313" key="3">
    <source>
        <dbReference type="Proteomes" id="UP001254832"/>
    </source>
</evidence>
<dbReference type="AlphaFoldDB" id="A0AAP5LK81"/>
<sequence length="289" mass="32769">MNIEQIMQELVDHKVLNSIAIPAKPLSGGTVSKLYLIERTDGNPYVVKINEPQVVKSESIYLKHYQTSNLLPKLIFLEPSNTYLVYSFITGSTDYPDGNKREILHMLIHGLINNYKQVSAQQGWGWVDQPSKSWRDFLEDERSAKSIMIGVHLADEDHELVCNLVQNMEEEQEAFLLHGDCGVHNFIFEDGQLKGVIDPTPVIGDPLYDVIYAFCSSPDDLTIETFHLILDQVGFKGEASVSTIYEKVLIGLYLRIGTAIKHHPSDLDSYLLSWQYWRAIVIQCKNKGA</sequence>
<name>A0AAP5LK81_PAEAM</name>
<dbReference type="InterPro" id="IPR002575">
    <property type="entry name" value="Aminoglycoside_PTrfase"/>
</dbReference>
<accession>A0AAP5LK81</accession>
<dbReference type="Gene3D" id="3.90.1200.10">
    <property type="match status" value="1"/>
</dbReference>
<proteinExistence type="predicted"/>
<comment type="caution">
    <text evidence="2">The sequence shown here is derived from an EMBL/GenBank/DDBJ whole genome shotgun (WGS) entry which is preliminary data.</text>
</comment>
<evidence type="ECO:0000313" key="2">
    <source>
        <dbReference type="EMBL" id="MDR6721701.1"/>
    </source>
</evidence>